<keyword evidence="3" id="KW-1185">Reference proteome</keyword>
<accession>A0A8J3SD37</accession>
<dbReference type="Proteomes" id="UP000619788">
    <property type="component" value="Unassembled WGS sequence"/>
</dbReference>
<name>A0A8J3SD37_9ACTN</name>
<organism evidence="2 3">
    <name type="scientific">Planobispora siamensis</name>
    <dbReference type="NCBI Taxonomy" id="936338"/>
    <lineage>
        <taxon>Bacteria</taxon>
        <taxon>Bacillati</taxon>
        <taxon>Actinomycetota</taxon>
        <taxon>Actinomycetes</taxon>
        <taxon>Streptosporangiales</taxon>
        <taxon>Streptosporangiaceae</taxon>
        <taxon>Planobispora</taxon>
    </lineage>
</organism>
<reference evidence="2 3" key="1">
    <citation type="submission" date="2021-01" db="EMBL/GenBank/DDBJ databases">
        <title>Whole genome shotgun sequence of Planobispora siamensis NBRC 107568.</title>
        <authorList>
            <person name="Komaki H."/>
            <person name="Tamura T."/>
        </authorList>
    </citation>
    <scope>NUCLEOTIDE SEQUENCE [LARGE SCALE GENOMIC DNA]</scope>
    <source>
        <strain evidence="2 3">NBRC 107568</strain>
    </source>
</reference>
<protein>
    <submittedName>
        <fullName evidence="2">Uncharacterized protein</fullName>
    </submittedName>
</protein>
<gene>
    <name evidence="2" type="ORF">Psi01_30860</name>
</gene>
<dbReference type="AlphaFoldDB" id="A0A8J3SD37"/>
<evidence type="ECO:0000313" key="3">
    <source>
        <dbReference type="Proteomes" id="UP000619788"/>
    </source>
</evidence>
<proteinExistence type="predicted"/>
<comment type="caution">
    <text evidence="2">The sequence shown here is derived from an EMBL/GenBank/DDBJ whole genome shotgun (WGS) entry which is preliminary data.</text>
</comment>
<dbReference type="EMBL" id="BOOJ01000027">
    <property type="protein sequence ID" value="GIH92456.1"/>
    <property type="molecule type" value="Genomic_DNA"/>
</dbReference>
<evidence type="ECO:0000256" key="1">
    <source>
        <dbReference type="SAM" id="MobiDB-lite"/>
    </source>
</evidence>
<sequence length="137" mass="14649">MERARPPGLSPCRPPYRGLGREDCEIGPVAVHLRSEKEIDVRPEAPTATGDGGSKLHQELVDGVAAVSGGRLPHHDPAVGEFDAAIRPLCGDLRETSLQLCLSDFAGFSERSIENLCHGSIVPSPWLGATCLTRDVK</sequence>
<evidence type="ECO:0000313" key="2">
    <source>
        <dbReference type="EMBL" id="GIH92456.1"/>
    </source>
</evidence>
<feature type="region of interest" description="Disordered" evidence="1">
    <location>
        <begin position="37"/>
        <end position="56"/>
    </location>
</feature>